<proteinExistence type="predicted"/>
<reference evidence="1 2" key="1">
    <citation type="submission" date="2015-03" db="EMBL/GenBank/DDBJ databases">
        <authorList>
            <person name="Murphy D."/>
        </authorList>
    </citation>
    <scope>NUCLEOTIDE SEQUENCE [LARGE SCALE GENOMIC DNA]</scope>
    <source>
        <strain evidence="1 2">KMM 520</strain>
    </source>
</reference>
<accession>A0A0U2V494</accession>
<dbReference type="EMBL" id="CP011034">
    <property type="protein sequence ID" value="ALS32636.1"/>
    <property type="molecule type" value="Genomic_DNA"/>
</dbReference>
<dbReference type="PATRIC" id="fig|1315283.4.peg.1228"/>
<dbReference type="AlphaFoldDB" id="A0A0U2V494"/>
<evidence type="ECO:0000313" key="2">
    <source>
        <dbReference type="Proteomes" id="UP000065261"/>
    </source>
</evidence>
<evidence type="ECO:0000313" key="1">
    <source>
        <dbReference type="EMBL" id="ALS32636.1"/>
    </source>
</evidence>
<organism evidence="1">
    <name type="scientific">Pseudoalteromonas translucida KMM 520</name>
    <dbReference type="NCBI Taxonomy" id="1315283"/>
    <lineage>
        <taxon>Bacteria</taxon>
        <taxon>Pseudomonadati</taxon>
        <taxon>Pseudomonadota</taxon>
        <taxon>Gammaproteobacteria</taxon>
        <taxon>Alteromonadales</taxon>
        <taxon>Pseudoalteromonadaceae</taxon>
        <taxon>Pseudoalteromonas</taxon>
    </lineage>
</organism>
<dbReference type="Proteomes" id="UP000065261">
    <property type="component" value="Chromosome I"/>
</dbReference>
<name>A0A0U2V494_9GAMM</name>
<sequence>MSKLSEQDVSLILELVETLPLKEVADKFEVYPETIRYHMEKNKVAFKGYVPALKIKKANVPEQLKTKTVTVIAKEIGVSVGAIYYQLEKQNIKKPDIRNIQRNNQHLLLIAIKEKIDSGINSSEAIKAHGITQKKYDRLTANQFKASA</sequence>
<protein>
    <submittedName>
        <fullName evidence="1">Uncharacterized protein</fullName>
    </submittedName>
</protein>
<gene>
    <name evidence="1" type="ORF">PTRA_a1420</name>
</gene>
<dbReference type="KEGG" id="ptn:PTRA_a1420"/>
<dbReference type="RefSeq" id="WP_058373077.1">
    <property type="nucleotide sequence ID" value="NZ_CP011034.1"/>
</dbReference>